<organism evidence="5 6">
    <name type="scientific">Lactiplantibacillus plajomi</name>
    <dbReference type="NCBI Taxonomy" id="1457217"/>
    <lineage>
        <taxon>Bacteria</taxon>
        <taxon>Bacillati</taxon>
        <taxon>Bacillota</taxon>
        <taxon>Bacilli</taxon>
        <taxon>Lactobacillales</taxon>
        <taxon>Lactobacillaceae</taxon>
        <taxon>Lactiplantibacillus</taxon>
    </lineage>
</organism>
<keyword evidence="2" id="KW-0238">DNA-binding</keyword>
<dbReference type="PANTHER" id="PTHR33204:SF33">
    <property type="entry name" value="TRANSCRIPTIONAL REGULATOR, MARR FAMILY"/>
    <property type="match status" value="1"/>
</dbReference>
<evidence type="ECO:0000313" key="6">
    <source>
        <dbReference type="Proteomes" id="UP001589855"/>
    </source>
</evidence>
<keyword evidence="1" id="KW-0805">Transcription regulation</keyword>
<comment type="caution">
    <text evidence="5">The sequence shown here is derived from an EMBL/GenBank/DDBJ whole genome shotgun (WGS) entry which is preliminary data.</text>
</comment>
<dbReference type="RefSeq" id="WP_174795689.1">
    <property type="nucleotide sequence ID" value="NZ_BAABRM010000013.1"/>
</dbReference>
<reference evidence="5 6" key="1">
    <citation type="submission" date="2024-09" db="EMBL/GenBank/DDBJ databases">
        <authorList>
            <person name="Sun Q."/>
            <person name="Mori K."/>
        </authorList>
    </citation>
    <scope>NUCLEOTIDE SEQUENCE [LARGE SCALE GENOMIC DNA]</scope>
    <source>
        <strain evidence="5 6">TBRC 4575</strain>
    </source>
</reference>
<gene>
    <name evidence="5" type="ORF">ACFFGS_08955</name>
</gene>
<keyword evidence="6" id="KW-1185">Reference proteome</keyword>
<evidence type="ECO:0000256" key="1">
    <source>
        <dbReference type="ARBA" id="ARBA00023015"/>
    </source>
</evidence>
<dbReference type="Pfam" id="PF01638">
    <property type="entry name" value="HxlR"/>
    <property type="match status" value="1"/>
</dbReference>
<evidence type="ECO:0000256" key="3">
    <source>
        <dbReference type="ARBA" id="ARBA00023163"/>
    </source>
</evidence>
<evidence type="ECO:0000259" key="4">
    <source>
        <dbReference type="PROSITE" id="PS51118"/>
    </source>
</evidence>
<dbReference type="Proteomes" id="UP001589855">
    <property type="component" value="Unassembled WGS sequence"/>
</dbReference>
<accession>A0ABV6K447</accession>
<dbReference type="InterPro" id="IPR036388">
    <property type="entry name" value="WH-like_DNA-bd_sf"/>
</dbReference>
<dbReference type="PROSITE" id="PS51118">
    <property type="entry name" value="HTH_HXLR"/>
    <property type="match status" value="1"/>
</dbReference>
<keyword evidence="3" id="KW-0804">Transcription</keyword>
<evidence type="ECO:0000313" key="5">
    <source>
        <dbReference type="EMBL" id="MFC0424244.1"/>
    </source>
</evidence>
<dbReference type="Gene3D" id="1.10.10.10">
    <property type="entry name" value="Winged helix-like DNA-binding domain superfamily/Winged helix DNA-binding domain"/>
    <property type="match status" value="1"/>
</dbReference>
<sequence length="116" mass="13025">MVRKHYDCAPGCPIQNTLQFIAGKWKTVILYHLFNAGVLRFSELQRKLPYVTKRMLARQLAELEADGIIQKTVYATVPVKTEYAVSAFGATFRPVIQAMADWGTDYLEADGKAIGE</sequence>
<dbReference type="InterPro" id="IPR002577">
    <property type="entry name" value="HTH_HxlR"/>
</dbReference>
<name>A0ABV6K447_9LACO</name>
<dbReference type="EMBL" id="JBHLUK010000069">
    <property type="protein sequence ID" value="MFC0424244.1"/>
    <property type="molecule type" value="Genomic_DNA"/>
</dbReference>
<evidence type="ECO:0000256" key="2">
    <source>
        <dbReference type="ARBA" id="ARBA00023125"/>
    </source>
</evidence>
<dbReference type="SUPFAM" id="SSF46785">
    <property type="entry name" value="Winged helix' DNA-binding domain"/>
    <property type="match status" value="1"/>
</dbReference>
<protein>
    <submittedName>
        <fullName evidence="5">Winged helix-turn-helix transcriptional regulator</fullName>
    </submittedName>
</protein>
<proteinExistence type="predicted"/>
<dbReference type="InterPro" id="IPR036390">
    <property type="entry name" value="WH_DNA-bd_sf"/>
</dbReference>
<dbReference type="PANTHER" id="PTHR33204">
    <property type="entry name" value="TRANSCRIPTIONAL REGULATOR, MARR FAMILY"/>
    <property type="match status" value="1"/>
</dbReference>
<feature type="domain" description="HTH hxlR-type" evidence="4">
    <location>
        <begin position="12"/>
        <end position="111"/>
    </location>
</feature>